<dbReference type="InterPro" id="IPR001279">
    <property type="entry name" value="Metallo-B-lactamas"/>
</dbReference>
<evidence type="ECO:0000259" key="5">
    <source>
        <dbReference type="SMART" id="SM00849"/>
    </source>
</evidence>
<keyword evidence="7" id="KW-1185">Reference proteome</keyword>
<evidence type="ECO:0000256" key="1">
    <source>
        <dbReference type="ARBA" id="ARBA00001947"/>
    </source>
</evidence>
<dbReference type="Gene3D" id="3.60.15.10">
    <property type="entry name" value="Ribonuclease Z/Hydroxyacylglutathione hydrolase-like"/>
    <property type="match status" value="1"/>
</dbReference>
<dbReference type="CDD" id="cd06262">
    <property type="entry name" value="metallo-hydrolase-like_MBL-fold"/>
    <property type="match status" value="1"/>
</dbReference>
<keyword evidence="4" id="KW-0862">Zinc</keyword>
<organism evidence="6 7">
    <name type="scientific">Mediterraneibacter catenae</name>
    <dbReference type="NCBI Taxonomy" id="2594882"/>
    <lineage>
        <taxon>Bacteria</taxon>
        <taxon>Bacillati</taxon>
        <taxon>Bacillota</taxon>
        <taxon>Clostridia</taxon>
        <taxon>Lachnospirales</taxon>
        <taxon>Lachnospiraceae</taxon>
        <taxon>Mediterraneibacter</taxon>
    </lineage>
</organism>
<evidence type="ECO:0000256" key="4">
    <source>
        <dbReference type="ARBA" id="ARBA00022833"/>
    </source>
</evidence>
<proteinExistence type="predicted"/>
<protein>
    <submittedName>
        <fullName evidence="6">MBL fold metallo-hydrolase</fullName>
    </submittedName>
</protein>
<keyword evidence="3 6" id="KW-0378">Hydrolase</keyword>
<dbReference type="InterPro" id="IPR051453">
    <property type="entry name" value="MBL_Glyoxalase_II"/>
</dbReference>
<dbReference type="SMART" id="SM00849">
    <property type="entry name" value="Lactamase_B"/>
    <property type="match status" value="1"/>
</dbReference>
<keyword evidence="2" id="KW-0479">Metal-binding</keyword>
<dbReference type="AlphaFoldDB" id="A0A5M9HUG6"/>
<dbReference type="Proteomes" id="UP000322025">
    <property type="component" value="Unassembled WGS sequence"/>
</dbReference>
<evidence type="ECO:0000313" key="7">
    <source>
        <dbReference type="Proteomes" id="UP000322025"/>
    </source>
</evidence>
<evidence type="ECO:0000256" key="2">
    <source>
        <dbReference type="ARBA" id="ARBA00022723"/>
    </source>
</evidence>
<dbReference type="EMBL" id="VMSO01000039">
    <property type="protein sequence ID" value="KAA8500183.1"/>
    <property type="molecule type" value="Genomic_DNA"/>
</dbReference>
<dbReference type="SUPFAM" id="SSF56281">
    <property type="entry name" value="Metallo-hydrolase/oxidoreductase"/>
    <property type="match status" value="1"/>
</dbReference>
<dbReference type="GO" id="GO:0046872">
    <property type="term" value="F:metal ion binding"/>
    <property type="evidence" value="ECO:0007669"/>
    <property type="project" value="UniProtKB-KW"/>
</dbReference>
<dbReference type="GO" id="GO:0016787">
    <property type="term" value="F:hydrolase activity"/>
    <property type="evidence" value="ECO:0007669"/>
    <property type="project" value="UniProtKB-KW"/>
</dbReference>
<dbReference type="OrthoDB" id="9802248at2"/>
<dbReference type="Pfam" id="PF00753">
    <property type="entry name" value="Lactamase_B"/>
    <property type="match status" value="1"/>
</dbReference>
<dbReference type="PANTHER" id="PTHR46233">
    <property type="entry name" value="HYDROXYACYLGLUTATHIONE HYDROLASE GLOC"/>
    <property type="match status" value="1"/>
</dbReference>
<dbReference type="InterPro" id="IPR036866">
    <property type="entry name" value="RibonucZ/Hydroxyglut_hydro"/>
</dbReference>
<comment type="cofactor">
    <cofactor evidence="1">
        <name>Zn(2+)</name>
        <dbReference type="ChEBI" id="CHEBI:29105"/>
    </cofactor>
</comment>
<dbReference type="PANTHER" id="PTHR46233:SF3">
    <property type="entry name" value="HYDROXYACYLGLUTATHIONE HYDROLASE GLOC"/>
    <property type="match status" value="1"/>
</dbReference>
<name>A0A5M9HUG6_9FIRM</name>
<reference evidence="6" key="1">
    <citation type="submission" date="2019-07" db="EMBL/GenBank/DDBJ databases">
        <authorList>
            <person name="Wongkuna S."/>
            <person name="Scaria J."/>
        </authorList>
    </citation>
    <scope>NUCLEOTIDE SEQUENCE [LARGE SCALE GENOMIC DNA]</scope>
    <source>
        <strain evidence="6">SW178</strain>
    </source>
</reference>
<evidence type="ECO:0000313" key="6">
    <source>
        <dbReference type="EMBL" id="KAA8500183.1"/>
    </source>
</evidence>
<evidence type="ECO:0000256" key="3">
    <source>
        <dbReference type="ARBA" id="ARBA00022801"/>
    </source>
</evidence>
<sequence>MKIERFVLGPVGTNCYIVRNEDTMECFIVDMAACPPELVSHIKNAGMTVRAVLLTHGHFDHIMGLDRFLEEFPVPVYACGAEKELLENAQMNSSSGMLGQPYTFTGAQFVKDGDLLQIAGMKIQVIQTPGHTIGGCCYYIAEEKVLFSGDTLFRASVGRTDLPTGSMGALVRSVKDRILVLPDETRVYPGHMEETTVGYEKKYNPFL</sequence>
<gene>
    <name evidence="6" type="ORF">FNY66_14895</name>
</gene>
<feature type="domain" description="Metallo-beta-lactamase" evidence="5">
    <location>
        <begin position="12"/>
        <end position="191"/>
    </location>
</feature>
<accession>A0A5M9HUG6</accession>
<dbReference type="RefSeq" id="WP_150311639.1">
    <property type="nucleotide sequence ID" value="NZ_VMSO01000039.1"/>
</dbReference>
<comment type="caution">
    <text evidence="6">The sequence shown here is derived from an EMBL/GenBank/DDBJ whole genome shotgun (WGS) entry which is preliminary data.</text>
</comment>